<evidence type="ECO:0000313" key="1">
    <source>
        <dbReference type="EMBL" id="TKJ42757.1"/>
    </source>
</evidence>
<proteinExistence type="predicted"/>
<dbReference type="EMBL" id="NJBO01000009">
    <property type="protein sequence ID" value="TKJ42757.1"/>
    <property type="molecule type" value="Genomic_DNA"/>
</dbReference>
<accession>A0A532V718</accession>
<sequence>MKEYPPLVYYRGIDEYRNHYIHKYCNRKIYTFFGMRVFFPRGSFEHLFYESSKKLPDHKDTFARDRAERIDWIAAALQDRDAEIFQGWDRVKKRIDPTRLVFVVQSNYIVVVKKEDWDTGVIRTAFLAKPWPLQMIKSKPRVQIPKKKDR</sequence>
<reference evidence="1 2" key="1">
    <citation type="submission" date="2017-06" db="EMBL/GenBank/DDBJ databases">
        <title>Novel microbial phyla capable of carbon fixation and sulfur reduction in deep-sea sediments.</title>
        <authorList>
            <person name="Huang J."/>
            <person name="Baker B."/>
            <person name="Wang Y."/>
        </authorList>
    </citation>
    <scope>NUCLEOTIDE SEQUENCE [LARGE SCALE GENOMIC DNA]</scope>
    <source>
        <strain evidence="1">B3_TA06</strain>
    </source>
</reference>
<organism evidence="1 2">
    <name type="scientific">candidate division TA06 bacterium B3_TA06</name>
    <dbReference type="NCBI Taxonomy" id="2012487"/>
    <lineage>
        <taxon>Bacteria</taxon>
        <taxon>Bacteria division TA06</taxon>
    </lineage>
</organism>
<protein>
    <submittedName>
        <fullName evidence="1">Uncharacterized protein</fullName>
    </submittedName>
</protein>
<dbReference type="Proteomes" id="UP000317778">
    <property type="component" value="Unassembled WGS sequence"/>
</dbReference>
<comment type="caution">
    <text evidence="1">The sequence shown here is derived from an EMBL/GenBank/DDBJ whole genome shotgun (WGS) entry which is preliminary data.</text>
</comment>
<name>A0A532V718_UNCT6</name>
<gene>
    <name evidence="1" type="ORF">CEE36_06645</name>
</gene>
<dbReference type="AlphaFoldDB" id="A0A532V718"/>
<evidence type="ECO:0000313" key="2">
    <source>
        <dbReference type="Proteomes" id="UP000317778"/>
    </source>
</evidence>